<dbReference type="RefSeq" id="WP_013186218.1">
    <property type="nucleotide sequence ID" value="NC_014230.1"/>
</dbReference>
<proteinExistence type="predicted"/>
<dbReference type="KEGG" id="cat:CA2559_02255"/>
<organism evidence="2 3">
    <name type="scientific">Croceibacter atlanticus (strain ATCC BAA-628 / JCM 21780 / CIP 108009 / IAM 15332 / KCTC 12090 / HTCC2559)</name>
    <dbReference type="NCBI Taxonomy" id="216432"/>
    <lineage>
        <taxon>Bacteria</taxon>
        <taxon>Pseudomonadati</taxon>
        <taxon>Bacteroidota</taxon>
        <taxon>Flavobacteriia</taxon>
        <taxon>Flavobacteriales</taxon>
        <taxon>Flavobacteriaceae</taxon>
        <taxon>Croceibacter</taxon>
    </lineage>
</organism>
<dbReference type="OrthoDB" id="946254at2"/>
<keyword evidence="1" id="KW-0472">Membrane</keyword>
<keyword evidence="1" id="KW-1133">Transmembrane helix</keyword>
<dbReference type="Proteomes" id="UP000002297">
    <property type="component" value="Chromosome"/>
</dbReference>
<feature type="transmembrane region" description="Helical" evidence="1">
    <location>
        <begin position="149"/>
        <end position="167"/>
    </location>
</feature>
<keyword evidence="1" id="KW-0812">Transmembrane</keyword>
<gene>
    <name evidence="2" type="ordered locus">CA2559_02255</name>
</gene>
<keyword evidence="3" id="KW-1185">Reference proteome</keyword>
<dbReference type="GeneID" id="89452246"/>
<evidence type="ECO:0008006" key="4">
    <source>
        <dbReference type="Google" id="ProtNLM"/>
    </source>
</evidence>
<dbReference type="STRING" id="216432.CA2559_02255"/>
<evidence type="ECO:0000313" key="2">
    <source>
        <dbReference type="EMBL" id="EAP87540.1"/>
    </source>
</evidence>
<feature type="transmembrane region" description="Helical" evidence="1">
    <location>
        <begin position="36"/>
        <end position="53"/>
    </location>
</feature>
<evidence type="ECO:0000313" key="3">
    <source>
        <dbReference type="Proteomes" id="UP000002297"/>
    </source>
</evidence>
<dbReference type="AlphaFoldDB" id="A3U5M3"/>
<feature type="transmembrane region" description="Helical" evidence="1">
    <location>
        <begin position="65"/>
        <end position="86"/>
    </location>
</feature>
<dbReference type="eggNOG" id="ENOG50329GZ">
    <property type="taxonomic scope" value="Bacteria"/>
</dbReference>
<feature type="transmembrane region" description="Helical" evidence="1">
    <location>
        <begin position="174"/>
        <end position="193"/>
    </location>
</feature>
<dbReference type="EMBL" id="CP002046">
    <property type="protein sequence ID" value="EAP87540.1"/>
    <property type="molecule type" value="Genomic_DNA"/>
</dbReference>
<feature type="transmembrane region" description="Helical" evidence="1">
    <location>
        <begin position="123"/>
        <end position="143"/>
    </location>
</feature>
<reference evidence="2 3" key="1">
    <citation type="journal article" date="2010" name="J. Bacteriol.">
        <title>The complete genome sequence of Croceibacter atlanticus HTCC2559T.</title>
        <authorList>
            <person name="Oh H.M."/>
            <person name="Kang I."/>
            <person name="Ferriera S."/>
            <person name="Giovannoni S.J."/>
            <person name="Cho J.C."/>
        </authorList>
    </citation>
    <scope>NUCLEOTIDE SEQUENCE [LARGE SCALE GENOMIC DNA]</scope>
    <source>
        <strain evidence="3">ATCC BAA-628 / HTCC2559 / KCTC 12090</strain>
    </source>
</reference>
<protein>
    <recommendedName>
        <fullName evidence="4">Hemolysin III</fullName>
    </recommendedName>
</protein>
<feature type="transmembrane region" description="Helical" evidence="1">
    <location>
        <begin position="205"/>
        <end position="224"/>
    </location>
</feature>
<evidence type="ECO:0000256" key="1">
    <source>
        <dbReference type="SAM" id="Phobius"/>
    </source>
</evidence>
<feature type="transmembrane region" description="Helical" evidence="1">
    <location>
        <begin position="92"/>
        <end position="111"/>
    </location>
</feature>
<sequence>MAQQLVSRILLQLEFPKDSGPVYTETLPGSFPVEPFNTFSNIIFLAIVIYFGVKIYNSNQTHKFLGYWVLPILFIGYVGGTLYHGLRSHEAWLLMDYVPILVLTVSAVFYFIFKFSKSWWRRLLLAAFFVGGSFGLRFLPFPVRYTESIGYIITAVSVLLPICLYLFKVNFKHGVWVALSAFTFALAVMFRISDRFEFLSMGTHWLWHLAGGTAVFFMFNFIYLDRHQNVNY</sequence>
<dbReference type="HOGENOM" id="CLU_1198418_0_0_10"/>
<accession>A3U5M3</accession>
<name>A3U5M3_CROAH</name>